<feature type="compositionally biased region" description="Polar residues" evidence="9">
    <location>
        <begin position="790"/>
        <end position="803"/>
    </location>
</feature>
<dbReference type="InterPro" id="IPR012588">
    <property type="entry name" value="Exosome-assoc_fac_Rrp6_N"/>
</dbReference>
<organism evidence="11 12">
    <name type="scientific">Paragonimus westermani</name>
    <dbReference type="NCBI Taxonomy" id="34504"/>
    <lineage>
        <taxon>Eukaryota</taxon>
        <taxon>Metazoa</taxon>
        <taxon>Spiralia</taxon>
        <taxon>Lophotrochozoa</taxon>
        <taxon>Platyhelminthes</taxon>
        <taxon>Trematoda</taxon>
        <taxon>Digenea</taxon>
        <taxon>Plagiorchiida</taxon>
        <taxon>Troglotremata</taxon>
        <taxon>Troglotrematidae</taxon>
        <taxon>Paragonimus</taxon>
    </lineage>
</organism>
<dbReference type="SMART" id="SM00474">
    <property type="entry name" value="35EXOc"/>
    <property type="match status" value="1"/>
</dbReference>
<keyword evidence="7" id="KW-0539">Nucleus</keyword>
<dbReference type="InterPro" id="IPR036397">
    <property type="entry name" value="RNaseH_sf"/>
</dbReference>
<dbReference type="GO" id="GO:0000176">
    <property type="term" value="C:nuclear exosome (RNase complex)"/>
    <property type="evidence" value="ECO:0007669"/>
    <property type="project" value="InterPro"/>
</dbReference>
<dbReference type="InterPro" id="IPR010997">
    <property type="entry name" value="HRDC-like_sf"/>
</dbReference>
<dbReference type="GO" id="GO:0000467">
    <property type="term" value="P:exonucleolytic trimming to generate mature 3'-end of 5.8S rRNA from tricistronic rRNA transcript (SSU-rRNA, 5.8S rRNA, LSU-rRNA)"/>
    <property type="evidence" value="ECO:0007669"/>
    <property type="project" value="InterPro"/>
</dbReference>
<dbReference type="InterPro" id="IPR045092">
    <property type="entry name" value="Rrp6-like"/>
</dbReference>
<dbReference type="SUPFAM" id="SSF47819">
    <property type="entry name" value="HRDC-like"/>
    <property type="match status" value="1"/>
</dbReference>
<dbReference type="GO" id="GO:0071044">
    <property type="term" value="P:histone mRNA catabolic process"/>
    <property type="evidence" value="ECO:0007669"/>
    <property type="project" value="TreeGrafter"/>
</dbReference>
<dbReference type="InterPro" id="IPR002121">
    <property type="entry name" value="HRDC_dom"/>
</dbReference>
<keyword evidence="5" id="KW-0271">Exosome</keyword>
<evidence type="ECO:0000256" key="9">
    <source>
        <dbReference type="SAM" id="MobiDB-lite"/>
    </source>
</evidence>
<dbReference type="SMART" id="SM00341">
    <property type="entry name" value="HRDC"/>
    <property type="match status" value="1"/>
</dbReference>
<feature type="domain" description="HRDC" evidence="10">
    <location>
        <begin position="461"/>
        <end position="541"/>
    </location>
</feature>
<proteinExistence type="inferred from homology"/>
<dbReference type="Pfam" id="PF00570">
    <property type="entry name" value="HRDC"/>
    <property type="match status" value="1"/>
</dbReference>
<evidence type="ECO:0000313" key="12">
    <source>
        <dbReference type="Proteomes" id="UP000699462"/>
    </source>
</evidence>
<evidence type="ECO:0000256" key="1">
    <source>
        <dbReference type="ARBA" id="ARBA00004123"/>
    </source>
</evidence>
<dbReference type="Gene3D" id="1.10.150.80">
    <property type="entry name" value="HRDC domain"/>
    <property type="match status" value="1"/>
</dbReference>
<evidence type="ECO:0000256" key="6">
    <source>
        <dbReference type="ARBA" id="ARBA00022839"/>
    </source>
</evidence>
<keyword evidence="6" id="KW-0269">Exonuclease</keyword>
<dbReference type="GO" id="GO:0071051">
    <property type="term" value="P:poly(A)-dependent snoRNA 3'-end processing"/>
    <property type="evidence" value="ECO:0007669"/>
    <property type="project" value="TreeGrafter"/>
</dbReference>
<dbReference type="GO" id="GO:0071036">
    <property type="term" value="P:nuclear polyadenylation-dependent snoRNA catabolic process"/>
    <property type="evidence" value="ECO:0007669"/>
    <property type="project" value="TreeGrafter"/>
</dbReference>
<evidence type="ECO:0000313" key="11">
    <source>
        <dbReference type="EMBL" id="KAF8569341.1"/>
    </source>
</evidence>
<dbReference type="GO" id="GO:0003727">
    <property type="term" value="F:single-stranded RNA binding"/>
    <property type="evidence" value="ECO:0007669"/>
    <property type="project" value="TreeGrafter"/>
</dbReference>
<keyword evidence="4" id="KW-0378">Hydrolase</keyword>
<comment type="similarity">
    <text evidence="8">Belongs to the exosome component 10/RRP6 family.</text>
</comment>
<gene>
    <name evidence="11" type="ORF">P879_05045</name>
</gene>
<dbReference type="GO" id="GO:0071035">
    <property type="term" value="P:nuclear polyadenylation-dependent rRNA catabolic process"/>
    <property type="evidence" value="ECO:0007669"/>
    <property type="project" value="TreeGrafter"/>
</dbReference>
<dbReference type="PANTHER" id="PTHR12124:SF47">
    <property type="entry name" value="EXOSOME COMPONENT 10"/>
    <property type="match status" value="1"/>
</dbReference>
<dbReference type="GO" id="GO:0000175">
    <property type="term" value="F:3'-5'-RNA exonuclease activity"/>
    <property type="evidence" value="ECO:0007669"/>
    <property type="project" value="InterPro"/>
</dbReference>
<evidence type="ECO:0000256" key="7">
    <source>
        <dbReference type="ARBA" id="ARBA00023242"/>
    </source>
</evidence>
<dbReference type="GO" id="GO:0071037">
    <property type="term" value="P:nuclear polyadenylation-dependent snRNA catabolic process"/>
    <property type="evidence" value="ECO:0007669"/>
    <property type="project" value="TreeGrafter"/>
</dbReference>
<protein>
    <recommendedName>
        <fullName evidence="10">HRDC domain-containing protein</fullName>
    </recommendedName>
</protein>
<dbReference type="GO" id="GO:0071040">
    <property type="term" value="P:nuclear polyadenylation-dependent antisense transcript catabolic process"/>
    <property type="evidence" value="ECO:0007669"/>
    <property type="project" value="TreeGrafter"/>
</dbReference>
<dbReference type="InterPro" id="IPR002562">
    <property type="entry name" value="3'-5'_exonuclease_dom"/>
</dbReference>
<dbReference type="FunFam" id="1.10.150.80:FF:000001">
    <property type="entry name" value="Putative exosome component 10"/>
    <property type="match status" value="1"/>
</dbReference>
<dbReference type="Pfam" id="PF01612">
    <property type="entry name" value="DNA_pol_A_exo1"/>
    <property type="match status" value="1"/>
</dbReference>
<evidence type="ECO:0000259" key="10">
    <source>
        <dbReference type="PROSITE" id="PS50967"/>
    </source>
</evidence>
<feature type="region of interest" description="Disordered" evidence="9">
    <location>
        <begin position="719"/>
        <end position="803"/>
    </location>
</feature>
<keyword evidence="12" id="KW-1185">Reference proteome</keyword>
<feature type="compositionally biased region" description="Polar residues" evidence="9">
    <location>
        <begin position="746"/>
        <end position="765"/>
    </location>
</feature>
<dbReference type="Pfam" id="PF08066">
    <property type="entry name" value="PMC2NT"/>
    <property type="match status" value="1"/>
</dbReference>
<keyword evidence="2" id="KW-0698">rRNA processing</keyword>
<evidence type="ECO:0000256" key="8">
    <source>
        <dbReference type="ARBA" id="ARBA00043957"/>
    </source>
</evidence>
<dbReference type="EMBL" id="JTDF01001943">
    <property type="protein sequence ID" value="KAF8569341.1"/>
    <property type="molecule type" value="Genomic_DNA"/>
</dbReference>
<dbReference type="InterPro" id="IPR012337">
    <property type="entry name" value="RNaseH-like_sf"/>
</dbReference>
<dbReference type="GO" id="GO:0071039">
    <property type="term" value="P:nuclear polyadenylation-dependent CUT catabolic process"/>
    <property type="evidence" value="ECO:0007669"/>
    <property type="project" value="TreeGrafter"/>
</dbReference>
<dbReference type="PANTHER" id="PTHR12124">
    <property type="entry name" value="POLYMYOSITIS/SCLERODERMA AUTOANTIGEN-RELATED"/>
    <property type="match status" value="1"/>
</dbReference>
<evidence type="ECO:0000256" key="4">
    <source>
        <dbReference type="ARBA" id="ARBA00022801"/>
    </source>
</evidence>
<dbReference type="PROSITE" id="PS50967">
    <property type="entry name" value="HRDC"/>
    <property type="match status" value="1"/>
</dbReference>
<dbReference type="CDD" id="cd06147">
    <property type="entry name" value="Rrp6p_like_exo"/>
    <property type="match status" value="1"/>
</dbReference>
<feature type="compositionally biased region" description="Basic residues" evidence="9">
    <location>
        <begin position="725"/>
        <end position="735"/>
    </location>
</feature>
<accession>A0A8T0DRR0</accession>
<dbReference type="InterPro" id="IPR044876">
    <property type="entry name" value="HRDC_dom_sf"/>
</dbReference>
<dbReference type="OrthoDB" id="2250022at2759"/>
<reference evidence="11 12" key="1">
    <citation type="submission" date="2019-07" db="EMBL/GenBank/DDBJ databases">
        <title>Annotation for the trematode Paragonimus westermani.</title>
        <authorList>
            <person name="Choi Y.-J."/>
        </authorList>
    </citation>
    <scope>NUCLEOTIDE SEQUENCE [LARGE SCALE GENOMIC DNA]</scope>
    <source>
        <strain evidence="11">180907_Pwestermani</strain>
    </source>
</reference>
<dbReference type="GO" id="GO:0071038">
    <property type="term" value="P:TRAMP-dependent tRNA surveillance pathway"/>
    <property type="evidence" value="ECO:0007669"/>
    <property type="project" value="TreeGrafter"/>
</dbReference>
<comment type="caution">
    <text evidence="11">The sequence shown here is derived from an EMBL/GenBank/DDBJ whole genome shotgun (WGS) entry which is preliminary data.</text>
</comment>
<dbReference type="AlphaFoldDB" id="A0A8T0DRR0"/>
<feature type="region of interest" description="Disordered" evidence="9">
    <location>
        <begin position="573"/>
        <end position="592"/>
    </location>
</feature>
<name>A0A8T0DRR0_9TREM</name>
<keyword evidence="3" id="KW-0540">Nuclease</keyword>
<dbReference type="SUPFAM" id="SSF53098">
    <property type="entry name" value="Ribonuclease H-like"/>
    <property type="match status" value="1"/>
</dbReference>
<evidence type="ECO:0000256" key="2">
    <source>
        <dbReference type="ARBA" id="ARBA00022552"/>
    </source>
</evidence>
<dbReference type="Proteomes" id="UP000699462">
    <property type="component" value="Unassembled WGS sequence"/>
</dbReference>
<dbReference type="GO" id="GO:0000166">
    <property type="term" value="F:nucleotide binding"/>
    <property type="evidence" value="ECO:0007669"/>
    <property type="project" value="InterPro"/>
</dbReference>
<dbReference type="GO" id="GO:0005730">
    <property type="term" value="C:nucleolus"/>
    <property type="evidence" value="ECO:0007669"/>
    <property type="project" value="TreeGrafter"/>
</dbReference>
<comment type="subcellular location">
    <subcellularLocation>
        <location evidence="1">Nucleus</location>
    </subcellularLocation>
</comment>
<dbReference type="Gene3D" id="3.30.420.10">
    <property type="entry name" value="Ribonuclease H-like superfamily/Ribonuclease H"/>
    <property type="match status" value="1"/>
</dbReference>
<evidence type="ECO:0000256" key="5">
    <source>
        <dbReference type="ARBA" id="ARBA00022835"/>
    </source>
</evidence>
<sequence length="803" mass="90273">MTERLEIAKDEGGDLPRLLPMVAKAVKLSQELPAANTPAYIYYNDFPQYKAVAAGQSKKILSIVQNILDILDAKANVLDIPNSKSPREKFSSIVDANDRLLERLSMAMDFEGDTGRKSTVNSDDNLVVAVQKRQNTSLEWLRKKSEAGSSFPDTSTPDGLLKLLASTTVRRPQTLFTTPPDNSPSPFRPKLMCKPNAIVPLSDSVPKNLDENNECPHPYQAELEAFCDEIYKWEPLTSKHFAPKPLDSCYQFVDTLDQLDAALKEISLHKEVAVDLEHHSHRTYLGITCLVQLSTRDGDYIIDALALRDHLYKLNEIFTNPRVTKVFHGSDSDLMWLQRDFSVYVVNLFDTGVAARELQLGRFSLTYLLQRYVNVRASKKYQLADWRIRPLPDELIEYARTDTHYLIYVASVMCQELQDRGRLHVVLERCRQLCLKRYSKPVFDPLGYLNTYKQAAGTSFSHRQLYALEQLYALRDSIARREDESIHYVLPNHMLKVISELLPRESSGLFACCNPIPPLVRKYVHDLHKIVLDARNRPIDELPTISDPSAAGVVEPEVDSLTLLETDPLAAVGSQGSAPAHDHSHDQPTRWTGETVGKQSVAFPLKSSPSPLGLALSCSCPNSFIYPKLLQILSTGQQTYMDISSQTECDTNEIQPTPAQAFVQPRQNPVETVIKLETEDSTEAFVSVKAKKAKNTIGSSTTDATSDSKFDTDEVLILQDEMPSRSKRNQRHHKDTKGDDTLKPSVLNSPSKFHTSPASVVGTQENHIENDTPVPQVKLSRKRLREEKVGQTSRKIPIQRSTR</sequence>
<evidence type="ECO:0000256" key="3">
    <source>
        <dbReference type="ARBA" id="ARBA00022722"/>
    </source>
</evidence>
<dbReference type="InterPro" id="IPR049559">
    <property type="entry name" value="Rrp6p-like_exo"/>
</dbReference>